<protein>
    <submittedName>
        <fullName evidence="1">Uncharacterized protein</fullName>
    </submittedName>
</protein>
<evidence type="ECO:0000313" key="1">
    <source>
        <dbReference type="EMBL" id="KAF2622176.1"/>
    </source>
</evidence>
<keyword evidence="2" id="KW-1185">Reference proteome</keyword>
<reference evidence="1" key="1">
    <citation type="journal article" date="2020" name="Stud. Mycol.">
        <title>101 Dothideomycetes genomes: a test case for predicting lifestyles and emergence of pathogens.</title>
        <authorList>
            <person name="Haridas S."/>
            <person name="Albert R."/>
            <person name="Binder M."/>
            <person name="Bloem J."/>
            <person name="Labutti K."/>
            <person name="Salamov A."/>
            <person name="Andreopoulos B."/>
            <person name="Baker S."/>
            <person name="Barry K."/>
            <person name="Bills G."/>
            <person name="Bluhm B."/>
            <person name="Cannon C."/>
            <person name="Castanera R."/>
            <person name="Culley D."/>
            <person name="Daum C."/>
            <person name="Ezra D."/>
            <person name="Gonzalez J."/>
            <person name="Henrissat B."/>
            <person name="Kuo A."/>
            <person name="Liang C."/>
            <person name="Lipzen A."/>
            <person name="Lutzoni F."/>
            <person name="Magnuson J."/>
            <person name="Mondo S."/>
            <person name="Nolan M."/>
            <person name="Ohm R."/>
            <person name="Pangilinan J."/>
            <person name="Park H.-J."/>
            <person name="Ramirez L."/>
            <person name="Alfaro M."/>
            <person name="Sun H."/>
            <person name="Tritt A."/>
            <person name="Yoshinaga Y."/>
            <person name="Zwiers L.-H."/>
            <person name="Turgeon B."/>
            <person name="Goodwin S."/>
            <person name="Spatafora J."/>
            <person name="Crous P."/>
            <person name="Grigoriev I."/>
        </authorList>
    </citation>
    <scope>NUCLEOTIDE SEQUENCE</scope>
    <source>
        <strain evidence="1">CBS 525.71</strain>
    </source>
</reference>
<dbReference type="EMBL" id="MU006747">
    <property type="protein sequence ID" value="KAF2622176.1"/>
    <property type="molecule type" value="Genomic_DNA"/>
</dbReference>
<sequence length="144" mass="15974">MRLRLCVSLDQDNDNCIPRCYVAPRKSQSNLYGHTRRASTRDTRLSSVCVGRFRQCSVADYLQPEIESNAVIACKQSSCRVTIATKASKNFLGLLPSVFSTVFVVVVKCYGLVQILSPSSLSHEHSSPIEPTQRSRGRSGIRPL</sequence>
<name>A0ACB6RJK1_9PLEO</name>
<accession>A0ACB6RJK1</accession>
<proteinExistence type="predicted"/>
<evidence type="ECO:0000313" key="2">
    <source>
        <dbReference type="Proteomes" id="UP000799754"/>
    </source>
</evidence>
<organism evidence="1 2">
    <name type="scientific">Macroventuria anomochaeta</name>
    <dbReference type="NCBI Taxonomy" id="301207"/>
    <lineage>
        <taxon>Eukaryota</taxon>
        <taxon>Fungi</taxon>
        <taxon>Dikarya</taxon>
        <taxon>Ascomycota</taxon>
        <taxon>Pezizomycotina</taxon>
        <taxon>Dothideomycetes</taxon>
        <taxon>Pleosporomycetidae</taxon>
        <taxon>Pleosporales</taxon>
        <taxon>Pleosporineae</taxon>
        <taxon>Didymellaceae</taxon>
        <taxon>Macroventuria</taxon>
    </lineage>
</organism>
<gene>
    <name evidence="1" type="ORF">BU25DRAFT_217077</name>
</gene>
<dbReference type="Proteomes" id="UP000799754">
    <property type="component" value="Unassembled WGS sequence"/>
</dbReference>
<comment type="caution">
    <text evidence="1">The sequence shown here is derived from an EMBL/GenBank/DDBJ whole genome shotgun (WGS) entry which is preliminary data.</text>
</comment>